<evidence type="ECO:0000313" key="2">
    <source>
        <dbReference type="Proteomes" id="UP001059380"/>
    </source>
</evidence>
<dbReference type="Pfam" id="PF19371">
    <property type="entry name" value="DUF5946"/>
    <property type="match status" value="1"/>
</dbReference>
<dbReference type="EMBL" id="CP093313">
    <property type="protein sequence ID" value="UWZ83041.1"/>
    <property type="molecule type" value="Genomic_DNA"/>
</dbReference>
<organism evidence="1 2">
    <name type="scientific">Occallatibacter riparius</name>
    <dbReference type="NCBI Taxonomy" id="1002689"/>
    <lineage>
        <taxon>Bacteria</taxon>
        <taxon>Pseudomonadati</taxon>
        <taxon>Acidobacteriota</taxon>
        <taxon>Terriglobia</taxon>
        <taxon>Terriglobales</taxon>
        <taxon>Acidobacteriaceae</taxon>
        <taxon>Occallatibacter</taxon>
    </lineage>
</organism>
<gene>
    <name evidence="1" type="ORF">MOP44_21020</name>
</gene>
<proteinExistence type="predicted"/>
<protein>
    <submittedName>
        <fullName evidence="1">DUF5946 family protein</fullName>
    </submittedName>
</protein>
<dbReference type="KEGG" id="orp:MOP44_21020"/>
<evidence type="ECO:0000313" key="1">
    <source>
        <dbReference type="EMBL" id="UWZ83041.1"/>
    </source>
</evidence>
<dbReference type="RefSeq" id="WP_260792374.1">
    <property type="nucleotide sequence ID" value="NZ_CP093313.1"/>
</dbReference>
<reference evidence="1" key="1">
    <citation type="submission" date="2021-04" db="EMBL/GenBank/DDBJ databases">
        <title>Phylogenetic analysis of Acidobacteriaceae.</title>
        <authorList>
            <person name="Qiu L."/>
            <person name="Zhang Q."/>
        </authorList>
    </citation>
    <scope>NUCLEOTIDE SEQUENCE</scope>
    <source>
        <strain evidence="1">DSM 25168</strain>
    </source>
</reference>
<dbReference type="InterPro" id="IPR045990">
    <property type="entry name" value="DUF5946"/>
</dbReference>
<name>A0A9J7BKS3_9BACT</name>
<dbReference type="Proteomes" id="UP001059380">
    <property type="component" value="Chromosome"/>
</dbReference>
<keyword evidence="2" id="KW-1185">Reference proteome</keyword>
<dbReference type="AlphaFoldDB" id="A0A9J7BKS3"/>
<sequence>MASEEELLHELMVCTLTLGDATFVHQHVVDAWAVQHATEDSKPIAVMFGLIGLYLHLERGFNGREVQRAHMQLGTPRRTWSMPELPERRGAIRVDDVLEAVPGLDLQVMIDVWCNSVWEACEALHSQIGETCAFELGVW</sequence>
<accession>A0A9J7BKS3</accession>